<dbReference type="Proteomes" id="UP001147747">
    <property type="component" value="Unassembled WGS sequence"/>
</dbReference>
<dbReference type="EMBL" id="JAPZBU010000005">
    <property type="protein sequence ID" value="KAJ5403991.1"/>
    <property type="molecule type" value="Genomic_DNA"/>
</dbReference>
<evidence type="ECO:0000313" key="3">
    <source>
        <dbReference type="Proteomes" id="UP001147747"/>
    </source>
</evidence>
<sequence>MATIDSSFRWPLKAPTALALVAVLAIFLCYTGDHAIPHPPYRLTEPSLSSTGSGLEISDKSIDNESNTSRTSFRPDYDSEESDNGQFRGSTAHISPEPPLLPNRPEESSYGPRPSVRVRIGPDMLPDFSDDPNDNTDEDIVNIPLDYGRSDRTVVRRVRIEQR</sequence>
<keyword evidence="3" id="KW-1185">Reference proteome</keyword>
<dbReference type="RefSeq" id="XP_056491233.1">
    <property type="nucleotide sequence ID" value="XM_056628499.1"/>
</dbReference>
<evidence type="ECO:0000313" key="2">
    <source>
        <dbReference type="EMBL" id="KAJ5403991.1"/>
    </source>
</evidence>
<dbReference type="OrthoDB" id="4369381at2759"/>
<comment type="caution">
    <text evidence="2">The sequence shown here is derived from an EMBL/GenBank/DDBJ whole genome shotgun (WGS) entry which is preliminary data.</text>
</comment>
<protein>
    <submittedName>
        <fullName evidence="2">Uncharacterized protein</fullName>
    </submittedName>
</protein>
<proteinExistence type="predicted"/>
<reference evidence="2" key="1">
    <citation type="submission" date="2022-12" db="EMBL/GenBank/DDBJ databases">
        <authorList>
            <person name="Petersen C."/>
        </authorList>
    </citation>
    <scope>NUCLEOTIDE SEQUENCE</scope>
    <source>
        <strain evidence="2">IBT 29677</strain>
    </source>
</reference>
<organism evidence="2 3">
    <name type="scientific">Penicillium cosmopolitanum</name>
    <dbReference type="NCBI Taxonomy" id="1131564"/>
    <lineage>
        <taxon>Eukaryota</taxon>
        <taxon>Fungi</taxon>
        <taxon>Dikarya</taxon>
        <taxon>Ascomycota</taxon>
        <taxon>Pezizomycotina</taxon>
        <taxon>Eurotiomycetes</taxon>
        <taxon>Eurotiomycetidae</taxon>
        <taxon>Eurotiales</taxon>
        <taxon>Aspergillaceae</taxon>
        <taxon>Penicillium</taxon>
    </lineage>
</organism>
<feature type="region of interest" description="Disordered" evidence="1">
    <location>
        <begin position="42"/>
        <end position="115"/>
    </location>
</feature>
<gene>
    <name evidence="2" type="ORF">N7509_003862</name>
</gene>
<reference evidence="2" key="2">
    <citation type="journal article" date="2023" name="IMA Fungus">
        <title>Comparative genomic study of the Penicillium genus elucidates a diverse pangenome and 15 lateral gene transfer events.</title>
        <authorList>
            <person name="Petersen C."/>
            <person name="Sorensen T."/>
            <person name="Nielsen M.R."/>
            <person name="Sondergaard T.E."/>
            <person name="Sorensen J.L."/>
            <person name="Fitzpatrick D.A."/>
            <person name="Frisvad J.C."/>
            <person name="Nielsen K.L."/>
        </authorList>
    </citation>
    <scope>NUCLEOTIDE SEQUENCE</scope>
    <source>
        <strain evidence="2">IBT 29677</strain>
    </source>
</reference>
<evidence type="ECO:0000256" key="1">
    <source>
        <dbReference type="SAM" id="MobiDB-lite"/>
    </source>
</evidence>
<dbReference type="GeneID" id="81367479"/>
<name>A0A9X0BBS4_9EURO</name>
<dbReference type="AlphaFoldDB" id="A0A9X0BBS4"/>
<accession>A0A9X0BBS4</accession>
<feature type="compositionally biased region" description="Polar residues" evidence="1">
    <location>
        <begin position="84"/>
        <end position="93"/>
    </location>
</feature>